<comment type="pathway">
    <text evidence="3">Porphyrin-containing compound metabolism; protoporphyrin-IX biosynthesis; coproporphyrinogen-III from 5-aminolevulinate: step 2/4.</text>
</comment>
<dbReference type="AlphaFoldDB" id="G3IQZ3"/>
<sequence>MNGVLLTEKIIRIATRRSPLALWQAEHVAERLERTFPGCRTELVKMTTQGDKILDAPLAKIGGKGLFVKELEQGMLEGLADIAVHSMKDVPVEFPEGLHLAAILIREDPTDAFVSNHYATLHDLPANARIGTSSLRRQCQIKELYPEAEILSLRGNVNTRLSKLDSGEYDAIILASAGLKRLGMAERITQCLDTSVSLPAIGQGAIGIECRIALLVAGAGAFYIADYASWKVAYFVMATAMSVGLVTTLCLKEPDHKHFDGRLSEDVAVKRQNIWRRLSISFVDAVLHPFVEFFGRNGKVGLLILMLIAVYKMSDITMGVMANPFYLDLGFSKKDIADISKVFGFFMTIAGAAMGGVLVVRYGIMRSLLLGAVMVAATNLLFAVLAVSDPNLLLLAGVISADNLSGGIATSVFIAYLSGLTSTAHTATQYALFSSLMTLPAQLLGGFSGVVVDSYGYTVFFIYASTVGLPAIVLVLLLMRYQSRSKAYNYNP</sequence>
<keyword evidence="16" id="KW-1185">Reference proteome</keyword>
<dbReference type="UniPathway" id="UPA00251">
    <property type="reaction ID" value="UER00319"/>
</dbReference>
<proteinExistence type="inferred from homology"/>
<comment type="similarity">
    <text evidence="4">Belongs to the HMBS family.</text>
</comment>
<dbReference type="EC" id="2.5.1.61" evidence="12"/>
<dbReference type="PANTHER" id="PTHR11557">
    <property type="entry name" value="PORPHOBILINOGEN DEAMINASE"/>
    <property type="match status" value="1"/>
</dbReference>
<comment type="catalytic activity">
    <reaction evidence="11">
        <text>4 porphobilinogen + H2O = hydroxymethylbilane + 4 NH4(+)</text>
        <dbReference type="Rhea" id="RHEA:13185"/>
        <dbReference type="ChEBI" id="CHEBI:15377"/>
        <dbReference type="ChEBI" id="CHEBI:28938"/>
        <dbReference type="ChEBI" id="CHEBI:57845"/>
        <dbReference type="ChEBI" id="CHEBI:58126"/>
        <dbReference type="EC" id="2.5.1.61"/>
    </reaction>
</comment>
<gene>
    <name evidence="15" type="ORF">Mettu_2422</name>
</gene>
<evidence type="ECO:0000256" key="5">
    <source>
        <dbReference type="ARBA" id="ARBA00011245"/>
    </source>
</evidence>
<feature type="transmembrane region" description="Helical" evidence="13">
    <location>
        <begin position="342"/>
        <end position="360"/>
    </location>
</feature>
<feature type="transmembrane region" description="Helical" evidence="13">
    <location>
        <begin position="367"/>
        <end position="387"/>
    </location>
</feature>
<dbReference type="GO" id="GO:0006782">
    <property type="term" value="P:protoporphyrinogen IX biosynthetic process"/>
    <property type="evidence" value="ECO:0007669"/>
    <property type="project" value="UniProtKB-UniPathway"/>
</dbReference>
<feature type="transmembrane region" description="Helical" evidence="13">
    <location>
        <begin position="232"/>
        <end position="251"/>
    </location>
</feature>
<evidence type="ECO:0000256" key="4">
    <source>
        <dbReference type="ARBA" id="ARBA00005638"/>
    </source>
</evidence>
<feature type="domain" description="Porphobilinogen deaminase N-terminal" evidence="14">
    <location>
        <begin position="11"/>
        <end position="211"/>
    </location>
</feature>
<dbReference type="GO" id="GO:0022857">
    <property type="term" value="F:transmembrane transporter activity"/>
    <property type="evidence" value="ECO:0007669"/>
    <property type="project" value="InterPro"/>
</dbReference>
<dbReference type="InterPro" id="IPR036259">
    <property type="entry name" value="MFS_trans_sf"/>
</dbReference>
<feature type="transmembrane region" description="Helical" evidence="13">
    <location>
        <begin position="457"/>
        <end position="479"/>
    </location>
</feature>
<evidence type="ECO:0000256" key="7">
    <source>
        <dbReference type="ARBA" id="ARBA00022692"/>
    </source>
</evidence>
<dbReference type="Pfam" id="PF01379">
    <property type="entry name" value="Porphobil_deam"/>
    <property type="match status" value="1"/>
</dbReference>
<dbReference type="SUPFAM" id="SSF53850">
    <property type="entry name" value="Periplasmic binding protein-like II"/>
    <property type="match status" value="1"/>
</dbReference>
<dbReference type="FunFam" id="3.40.190.10:FF:000005">
    <property type="entry name" value="Porphobilinogen deaminase"/>
    <property type="match status" value="1"/>
</dbReference>
<evidence type="ECO:0000256" key="2">
    <source>
        <dbReference type="ARBA" id="ARBA00002869"/>
    </source>
</evidence>
<dbReference type="Pfam" id="PF07690">
    <property type="entry name" value="MFS_1"/>
    <property type="match status" value="1"/>
</dbReference>
<dbReference type="InterPro" id="IPR022417">
    <property type="entry name" value="Porphobilin_deaminase_N"/>
</dbReference>
<evidence type="ECO:0000256" key="10">
    <source>
        <dbReference type="ARBA" id="ARBA00023244"/>
    </source>
</evidence>
<feature type="transmembrane region" description="Helical" evidence="13">
    <location>
        <begin position="393"/>
        <end position="418"/>
    </location>
</feature>
<dbReference type="InterPro" id="IPR000860">
    <property type="entry name" value="HemC"/>
</dbReference>
<evidence type="ECO:0000259" key="14">
    <source>
        <dbReference type="Pfam" id="PF01379"/>
    </source>
</evidence>
<evidence type="ECO:0000256" key="3">
    <source>
        <dbReference type="ARBA" id="ARBA00004735"/>
    </source>
</evidence>
<dbReference type="eggNOG" id="COG0181">
    <property type="taxonomic scope" value="Bacteria"/>
</dbReference>
<dbReference type="InterPro" id="IPR011701">
    <property type="entry name" value="MFS"/>
</dbReference>
<feature type="transmembrane region" description="Helical" evidence="13">
    <location>
        <begin position="300"/>
        <end position="322"/>
    </location>
</feature>
<keyword evidence="6 15" id="KW-0808">Transferase</keyword>
<evidence type="ECO:0000256" key="1">
    <source>
        <dbReference type="ARBA" id="ARBA00001916"/>
    </source>
</evidence>
<evidence type="ECO:0000256" key="6">
    <source>
        <dbReference type="ARBA" id="ARBA00022679"/>
    </source>
</evidence>
<keyword evidence="8 13" id="KW-1133">Transmembrane helix</keyword>
<evidence type="ECO:0000256" key="11">
    <source>
        <dbReference type="ARBA" id="ARBA00048169"/>
    </source>
</evidence>
<evidence type="ECO:0000313" key="16">
    <source>
        <dbReference type="Proteomes" id="UP000004664"/>
    </source>
</evidence>
<protein>
    <recommendedName>
        <fullName evidence="12">Hydroxymethylbilane synthase</fullName>
        <ecNumber evidence="12">2.5.1.61</ecNumber>
    </recommendedName>
</protein>
<dbReference type="NCBIfam" id="TIGR00212">
    <property type="entry name" value="hemC"/>
    <property type="match status" value="1"/>
</dbReference>
<evidence type="ECO:0000313" key="15">
    <source>
        <dbReference type="EMBL" id="EGW23564.1"/>
    </source>
</evidence>
<dbReference type="HOGENOM" id="CLU_554132_0_0_6"/>
<dbReference type="PRINTS" id="PR00151">
    <property type="entry name" value="PORPHBDMNASE"/>
</dbReference>
<dbReference type="eggNOG" id="COG2814">
    <property type="taxonomic scope" value="Bacteria"/>
</dbReference>
<feature type="transmembrane region" description="Helical" evidence="13">
    <location>
        <begin position="430"/>
        <end position="451"/>
    </location>
</feature>
<dbReference type="FunFam" id="3.40.190.10:FF:000004">
    <property type="entry name" value="Porphobilinogen deaminase"/>
    <property type="match status" value="1"/>
</dbReference>
<comment type="cofactor">
    <cofactor evidence="1">
        <name>dipyrromethane</name>
        <dbReference type="ChEBI" id="CHEBI:60342"/>
    </cofactor>
</comment>
<dbReference type="GO" id="GO:0004418">
    <property type="term" value="F:hydroxymethylbilane synthase activity"/>
    <property type="evidence" value="ECO:0007669"/>
    <property type="project" value="UniProtKB-UniRule"/>
</dbReference>
<evidence type="ECO:0000256" key="9">
    <source>
        <dbReference type="ARBA" id="ARBA00023136"/>
    </source>
</evidence>
<evidence type="ECO:0000256" key="12">
    <source>
        <dbReference type="NCBIfam" id="TIGR00212"/>
    </source>
</evidence>
<dbReference type="Gene3D" id="1.20.1250.20">
    <property type="entry name" value="MFS general substrate transporter like domains"/>
    <property type="match status" value="1"/>
</dbReference>
<evidence type="ECO:0000256" key="13">
    <source>
        <dbReference type="SAM" id="Phobius"/>
    </source>
</evidence>
<dbReference type="STRING" id="697282.Mettu_2422"/>
<dbReference type="SUPFAM" id="SSF103473">
    <property type="entry name" value="MFS general substrate transporter"/>
    <property type="match status" value="1"/>
</dbReference>
<dbReference type="EMBL" id="JH109152">
    <property type="protein sequence ID" value="EGW23564.1"/>
    <property type="molecule type" value="Genomic_DNA"/>
</dbReference>
<dbReference type="PANTHER" id="PTHR11557:SF0">
    <property type="entry name" value="PORPHOBILINOGEN DEAMINASE"/>
    <property type="match status" value="1"/>
</dbReference>
<keyword evidence="9 13" id="KW-0472">Membrane</keyword>
<comment type="subunit">
    <text evidence="5">Monomer.</text>
</comment>
<dbReference type="Gene3D" id="3.40.190.10">
    <property type="entry name" value="Periplasmic binding protein-like II"/>
    <property type="match status" value="2"/>
</dbReference>
<reference evidence="15 16" key="1">
    <citation type="submission" date="2011-06" db="EMBL/GenBank/DDBJ databases">
        <title>Genomic sequence of Methylobacter tundripaludum SV96.</title>
        <authorList>
            <consortium name="US DOE Joint Genome Institute"/>
            <person name="Lucas S."/>
            <person name="Han J."/>
            <person name="Lapidus A."/>
            <person name="Cheng J.-F."/>
            <person name="Goodwin L."/>
            <person name="Pitluck S."/>
            <person name="Held B."/>
            <person name="Detter J.C."/>
            <person name="Han C."/>
            <person name="Tapia R."/>
            <person name="Land M."/>
            <person name="Hauser L."/>
            <person name="Kyrpides N."/>
            <person name="Ivanova N."/>
            <person name="Ovchinnikova G."/>
            <person name="Pagani I."/>
            <person name="Klotz M.G."/>
            <person name="Dispirito A.A."/>
            <person name="Murrell J.C."/>
            <person name="Dunfield P."/>
            <person name="Kalyuzhnaya M.G."/>
            <person name="Svenning M."/>
            <person name="Trotsenko Y.A."/>
            <person name="Stein L.Y."/>
            <person name="Woyke T."/>
        </authorList>
    </citation>
    <scope>NUCLEOTIDE SEQUENCE [LARGE SCALE GENOMIC DNA]</scope>
    <source>
        <strain evidence="16">ATCC BAA-1195 / DSM 17260 / SV96</strain>
    </source>
</reference>
<comment type="function">
    <text evidence="2">Tetrapolymerization of the monopyrrole PBG into the hydroxymethylbilane pre-uroporphyrinogen in several discrete steps.</text>
</comment>
<accession>G3IQZ3</accession>
<dbReference type="GO" id="GO:0005737">
    <property type="term" value="C:cytoplasm"/>
    <property type="evidence" value="ECO:0007669"/>
    <property type="project" value="UniProtKB-UniRule"/>
</dbReference>
<organism evidence="15 16">
    <name type="scientific">Methylobacter tundripaludum (strain ATCC BAA-1195 / DSM 17260 / SV96)</name>
    <dbReference type="NCBI Taxonomy" id="697282"/>
    <lineage>
        <taxon>Bacteria</taxon>
        <taxon>Pseudomonadati</taxon>
        <taxon>Pseudomonadota</taxon>
        <taxon>Gammaproteobacteria</taxon>
        <taxon>Methylococcales</taxon>
        <taxon>Methylococcaceae</taxon>
        <taxon>Methylobacter</taxon>
    </lineage>
</organism>
<name>G3IQZ3_METTV</name>
<dbReference type="Proteomes" id="UP000004664">
    <property type="component" value="Unassembled WGS sequence"/>
</dbReference>
<evidence type="ECO:0000256" key="8">
    <source>
        <dbReference type="ARBA" id="ARBA00022989"/>
    </source>
</evidence>
<keyword evidence="10" id="KW-0627">Porphyrin biosynthesis</keyword>
<keyword evidence="7 13" id="KW-0812">Transmembrane</keyword>